<dbReference type="GO" id="GO:0032259">
    <property type="term" value="P:methylation"/>
    <property type="evidence" value="ECO:0007669"/>
    <property type="project" value="UniProtKB-KW"/>
</dbReference>
<evidence type="ECO:0000256" key="2">
    <source>
        <dbReference type="ARBA" id="ARBA00022603"/>
    </source>
</evidence>
<dbReference type="GO" id="GO:0008270">
    <property type="term" value="F:zinc ion binding"/>
    <property type="evidence" value="ECO:0007669"/>
    <property type="project" value="InterPro"/>
</dbReference>
<keyword evidence="3" id="KW-0805">Transcription regulation</keyword>
<dbReference type="SUPFAM" id="SSF57884">
    <property type="entry name" value="Ada DNA repair protein, N-terminal domain (N-Ada 10)"/>
    <property type="match status" value="1"/>
</dbReference>
<keyword evidence="5" id="KW-0804">Transcription</keyword>
<dbReference type="SUPFAM" id="SSF46689">
    <property type="entry name" value="Homeodomain-like"/>
    <property type="match status" value="1"/>
</dbReference>
<evidence type="ECO:0000313" key="9">
    <source>
        <dbReference type="Proteomes" id="UP001219568"/>
    </source>
</evidence>
<reference evidence="8" key="2">
    <citation type="submission" date="2023-01" db="EMBL/GenBank/DDBJ databases">
        <authorList>
            <person name="Petersen C."/>
        </authorList>
    </citation>
    <scope>NUCLEOTIDE SEQUENCE</scope>
    <source>
        <strain evidence="8">IBT 15450</strain>
    </source>
</reference>
<dbReference type="InterPro" id="IPR009057">
    <property type="entry name" value="Homeodomain-like_sf"/>
</dbReference>
<keyword evidence="4" id="KW-0010">Activator</keyword>
<evidence type="ECO:0000259" key="7">
    <source>
        <dbReference type="PROSITE" id="PS01124"/>
    </source>
</evidence>
<dbReference type="Gene3D" id="1.10.10.60">
    <property type="entry name" value="Homeodomain-like"/>
    <property type="match status" value="1"/>
</dbReference>
<feature type="domain" description="HTH araC/xylS-type" evidence="7">
    <location>
        <begin position="102"/>
        <end position="150"/>
    </location>
</feature>
<evidence type="ECO:0000313" key="8">
    <source>
        <dbReference type="EMBL" id="KAJ6034528.1"/>
    </source>
</evidence>
<gene>
    <name evidence="8" type="ORF">N7460_008703</name>
</gene>
<dbReference type="GO" id="GO:0043565">
    <property type="term" value="F:sequence-specific DNA binding"/>
    <property type="evidence" value="ECO:0007669"/>
    <property type="project" value="InterPro"/>
</dbReference>
<dbReference type="GO" id="GO:0008168">
    <property type="term" value="F:methyltransferase activity"/>
    <property type="evidence" value="ECO:0007669"/>
    <property type="project" value="UniProtKB-KW"/>
</dbReference>
<comment type="caution">
    <text evidence="8">The sequence shown here is derived from an EMBL/GenBank/DDBJ whole genome shotgun (WGS) entry which is preliminary data.</text>
</comment>
<keyword evidence="2" id="KW-0808">Transferase</keyword>
<keyword evidence="2" id="KW-0489">Methyltransferase</keyword>
<evidence type="ECO:0000256" key="4">
    <source>
        <dbReference type="ARBA" id="ARBA00023159"/>
    </source>
</evidence>
<dbReference type="EMBL" id="JAQJZL010000010">
    <property type="protein sequence ID" value="KAJ6034528.1"/>
    <property type="molecule type" value="Genomic_DNA"/>
</dbReference>
<proteinExistence type="predicted"/>
<keyword evidence="9" id="KW-1185">Reference proteome</keyword>
<accession>A0AAD6I6A9</accession>
<dbReference type="Gene3D" id="3.40.10.10">
    <property type="entry name" value="DNA Methylphosphotriester Repair Domain"/>
    <property type="match status" value="1"/>
</dbReference>
<organism evidence="8 9">
    <name type="scientific">Penicillium canescens</name>
    <dbReference type="NCBI Taxonomy" id="5083"/>
    <lineage>
        <taxon>Eukaryota</taxon>
        <taxon>Fungi</taxon>
        <taxon>Dikarya</taxon>
        <taxon>Ascomycota</taxon>
        <taxon>Pezizomycotina</taxon>
        <taxon>Eurotiomycetes</taxon>
        <taxon>Eurotiomycetidae</taxon>
        <taxon>Eurotiales</taxon>
        <taxon>Aspergillaceae</taxon>
        <taxon>Penicillium</taxon>
    </lineage>
</organism>
<dbReference type="InterPro" id="IPR035451">
    <property type="entry name" value="Ada-like_dom_sf"/>
</dbReference>
<dbReference type="GO" id="GO:0006281">
    <property type="term" value="P:DNA repair"/>
    <property type="evidence" value="ECO:0007669"/>
    <property type="project" value="InterPro"/>
</dbReference>
<evidence type="ECO:0000256" key="5">
    <source>
        <dbReference type="ARBA" id="ARBA00023163"/>
    </source>
</evidence>
<dbReference type="Pfam" id="PF00165">
    <property type="entry name" value="HTH_AraC"/>
    <property type="match status" value="1"/>
</dbReference>
<dbReference type="Pfam" id="PF02805">
    <property type="entry name" value="Ada_Zn_binding"/>
    <property type="match status" value="1"/>
</dbReference>
<dbReference type="InterPro" id="IPR018060">
    <property type="entry name" value="HTH_AraC"/>
</dbReference>
<sequence length="238" mass="25921">MSDSSKPQRIPRLSANHAVTNSERWQAITNRDITANSFVYAVITTKIYCRPSCPARLARRANVEFYDTPSHAEKAGFRACKRCRPDSGQTATQSNPQAAVVDKACETIRHNLASGLKPRLRDLAAQAGLTPSHFHRVFKKLVGVTPGQYIGSLGQSGSSPDAWTPDRLSETETRSDFDTGGFALDLNGETGSTGLSAARLGSPLIMDGAWNVFDALFEQEQWVPDSLSIDPRIILASE</sequence>
<protein>
    <recommendedName>
        <fullName evidence="7">HTH araC/xylS-type domain-containing protein</fullName>
    </recommendedName>
</protein>
<evidence type="ECO:0000256" key="6">
    <source>
        <dbReference type="SAM" id="MobiDB-lite"/>
    </source>
</evidence>
<reference evidence="8" key="1">
    <citation type="journal article" date="2023" name="IMA Fungus">
        <title>Comparative genomic study of the Penicillium genus elucidates a diverse pangenome and 15 lateral gene transfer events.</title>
        <authorList>
            <person name="Petersen C."/>
            <person name="Sorensen T."/>
            <person name="Nielsen M.R."/>
            <person name="Sondergaard T.E."/>
            <person name="Sorensen J.L."/>
            <person name="Fitzpatrick D.A."/>
            <person name="Frisvad J.C."/>
            <person name="Nielsen K.L."/>
        </authorList>
    </citation>
    <scope>NUCLEOTIDE SEQUENCE</scope>
    <source>
        <strain evidence="8">IBT 15450</strain>
    </source>
</reference>
<comment type="cofactor">
    <cofactor evidence="1">
        <name>Zn(2+)</name>
        <dbReference type="ChEBI" id="CHEBI:29105"/>
    </cofactor>
</comment>
<feature type="region of interest" description="Disordered" evidence="6">
    <location>
        <begin position="153"/>
        <end position="174"/>
    </location>
</feature>
<dbReference type="PROSITE" id="PS01124">
    <property type="entry name" value="HTH_ARAC_FAMILY_2"/>
    <property type="match status" value="1"/>
</dbReference>
<dbReference type="AlphaFoldDB" id="A0AAD6I6A9"/>
<dbReference type="Proteomes" id="UP001219568">
    <property type="component" value="Unassembled WGS sequence"/>
</dbReference>
<dbReference type="GO" id="GO:0003700">
    <property type="term" value="F:DNA-binding transcription factor activity"/>
    <property type="evidence" value="ECO:0007669"/>
    <property type="project" value="InterPro"/>
</dbReference>
<dbReference type="InterPro" id="IPR004026">
    <property type="entry name" value="Ada_DNA_repair_Zn-bd"/>
</dbReference>
<evidence type="ECO:0000256" key="1">
    <source>
        <dbReference type="ARBA" id="ARBA00001947"/>
    </source>
</evidence>
<evidence type="ECO:0000256" key="3">
    <source>
        <dbReference type="ARBA" id="ARBA00023015"/>
    </source>
</evidence>
<name>A0AAD6I6A9_PENCN</name>